<dbReference type="RefSeq" id="WP_105726583.1">
    <property type="nucleotide sequence ID" value="NZ_PVBS01000002.1"/>
</dbReference>
<comment type="caution">
    <text evidence="10">Lacks conserved residue(s) required for the propagation of feature annotation.</text>
</comment>
<dbReference type="GO" id="GO:0017111">
    <property type="term" value="F:ribonucleoside triphosphate phosphatase activity"/>
    <property type="evidence" value="ECO:0007669"/>
    <property type="project" value="InterPro"/>
</dbReference>
<dbReference type="PANTHER" id="PTHR11067">
    <property type="entry name" value="INOSINE TRIPHOSPHATE PYROPHOSPHATASE/HAM1 PROTEIN"/>
    <property type="match status" value="1"/>
</dbReference>
<dbReference type="FunFam" id="3.90.950.10:FF:000001">
    <property type="entry name" value="dITP/XTP pyrophosphatase"/>
    <property type="match status" value="1"/>
</dbReference>
<evidence type="ECO:0000256" key="5">
    <source>
        <dbReference type="ARBA" id="ARBA00022801"/>
    </source>
</evidence>
<dbReference type="NCBIfam" id="TIGR00042">
    <property type="entry name" value="RdgB/HAM1 family non-canonical purine NTP pyrophosphatase"/>
    <property type="match status" value="1"/>
</dbReference>
<feature type="binding site" evidence="10">
    <location>
        <begin position="7"/>
        <end position="12"/>
    </location>
    <ligand>
        <name>substrate</name>
    </ligand>
</feature>
<evidence type="ECO:0000256" key="2">
    <source>
        <dbReference type="ARBA" id="ARBA00011738"/>
    </source>
</evidence>
<dbReference type="HAMAP" id="MF_01405">
    <property type="entry name" value="Non_canon_purine_NTPase"/>
    <property type="match status" value="1"/>
</dbReference>
<evidence type="ECO:0000256" key="4">
    <source>
        <dbReference type="ARBA" id="ARBA00022741"/>
    </source>
</evidence>
<comment type="cofactor">
    <cofactor evidence="10">
        <name>Mg(2+)</name>
        <dbReference type="ChEBI" id="CHEBI:18420"/>
    </cofactor>
    <text evidence="10">Binds 1 Mg(2+) ion per subunit.</text>
</comment>
<keyword evidence="13" id="KW-1185">Reference proteome</keyword>
<dbReference type="GO" id="GO:0000166">
    <property type="term" value="F:nucleotide binding"/>
    <property type="evidence" value="ECO:0007669"/>
    <property type="project" value="UniProtKB-KW"/>
</dbReference>
<sequence length="193" mass="21556">MELVFATNNTHKLEEVQAIVGDIFTIKSLADIGCSDDIPETGVTFEENAKQKTDYLFRKYSLDCFGDDSGLEIDALNKEPGVYSARYSGSRDMEKNIDLVLAKLGDNPSRTARFRTVISLFLNKQQHFFEGVIEGDIIPERRGAGGFGYDPIFIPQGYDRTFAEMTAEEKNQISHRAIAVGKLAAFLKEDNVD</sequence>
<feature type="binding site" evidence="10">
    <location>
        <begin position="175"/>
        <end position="176"/>
    </location>
    <ligand>
        <name>substrate</name>
    </ligand>
</feature>
<dbReference type="GO" id="GO:0035870">
    <property type="term" value="F:dITP diphosphatase activity"/>
    <property type="evidence" value="ECO:0007669"/>
    <property type="project" value="UniProtKB-UniRule"/>
</dbReference>
<dbReference type="GO" id="GO:0036220">
    <property type="term" value="F:ITP diphosphatase activity"/>
    <property type="evidence" value="ECO:0007669"/>
    <property type="project" value="UniProtKB-UniRule"/>
</dbReference>
<feature type="active site" description="Proton acceptor" evidence="10">
    <location>
        <position position="68"/>
    </location>
</feature>
<proteinExistence type="inferred from homology"/>
<protein>
    <recommendedName>
        <fullName evidence="10">dITP/XTP pyrophosphatase</fullName>
        <ecNumber evidence="10">3.6.1.66</ecNumber>
    </recommendedName>
    <alternativeName>
        <fullName evidence="10">Non-canonical purine NTP pyrophosphatase</fullName>
    </alternativeName>
    <alternativeName>
        <fullName evidence="10">Non-standard purine NTP pyrophosphatase</fullName>
    </alternativeName>
    <alternativeName>
        <fullName evidence="10">Nucleoside-triphosphate diphosphatase</fullName>
    </alternativeName>
    <alternativeName>
        <fullName evidence="10">Nucleoside-triphosphate pyrophosphatase</fullName>
        <shortName evidence="10">NTPase</shortName>
    </alternativeName>
</protein>
<dbReference type="GO" id="GO:0005829">
    <property type="term" value="C:cytosol"/>
    <property type="evidence" value="ECO:0007669"/>
    <property type="project" value="TreeGrafter"/>
</dbReference>
<evidence type="ECO:0000256" key="3">
    <source>
        <dbReference type="ARBA" id="ARBA00022723"/>
    </source>
</evidence>
<name>A0A2S9JMH0_9SPHI</name>
<dbReference type="OrthoDB" id="9807456at2"/>
<comment type="caution">
    <text evidence="12">The sequence shown here is derived from an EMBL/GenBank/DDBJ whole genome shotgun (WGS) entry which is preliminary data.</text>
</comment>
<keyword evidence="4 10" id="KW-0547">Nucleotide-binding</keyword>
<evidence type="ECO:0000313" key="12">
    <source>
        <dbReference type="EMBL" id="PRD54365.1"/>
    </source>
</evidence>
<comment type="catalytic activity">
    <reaction evidence="10">
        <text>ITP + H2O = IMP + diphosphate + H(+)</text>
        <dbReference type="Rhea" id="RHEA:29399"/>
        <dbReference type="ChEBI" id="CHEBI:15377"/>
        <dbReference type="ChEBI" id="CHEBI:15378"/>
        <dbReference type="ChEBI" id="CHEBI:33019"/>
        <dbReference type="ChEBI" id="CHEBI:58053"/>
        <dbReference type="ChEBI" id="CHEBI:61402"/>
        <dbReference type="EC" id="3.6.1.66"/>
    </reaction>
</comment>
<comment type="catalytic activity">
    <reaction evidence="8 10">
        <text>dITP + H2O = dIMP + diphosphate + H(+)</text>
        <dbReference type="Rhea" id="RHEA:28342"/>
        <dbReference type="ChEBI" id="CHEBI:15377"/>
        <dbReference type="ChEBI" id="CHEBI:15378"/>
        <dbReference type="ChEBI" id="CHEBI:33019"/>
        <dbReference type="ChEBI" id="CHEBI:61194"/>
        <dbReference type="ChEBI" id="CHEBI:61382"/>
        <dbReference type="EC" id="3.6.1.66"/>
    </reaction>
</comment>
<dbReference type="GO" id="GO:0036222">
    <property type="term" value="F:XTP diphosphatase activity"/>
    <property type="evidence" value="ECO:0007669"/>
    <property type="project" value="UniProtKB-UniRule"/>
</dbReference>
<feature type="binding site" evidence="10">
    <location>
        <begin position="147"/>
        <end position="150"/>
    </location>
    <ligand>
        <name>substrate</name>
    </ligand>
</feature>
<comment type="subunit">
    <text evidence="2 10">Homodimer.</text>
</comment>
<accession>A0A2S9JMH0</accession>
<reference evidence="12 13" key="1">
    <citation type="submission" date="2018-02" db="EMBL/GenBank/DDBJ databases">
        <title>The draft genome of Sphingobacterium gobiense H7.</title>
        <authorList>
            <person name="Li L."/>
            <person name="Liu L."/>
            <person name="Zhang X."/>
            <person name="Wang T."/>
            <person name="Liang L."/>
        </authorList>
    </citation>
    <scope>NUCLEOTIDE SEQUENCE [LARGE SCALE GENOMIC DNA]</scope>
    <source>
        <strain evidence="12 13">ACCC 05757</strain>
    </source>
</reference>
<keyword evidence="7 10" id="KW-0546">Nucleotide metabolism</keyword>
<dbReference type="Pfam" id="PF01725">
    <property type="entry name" value="Ham1p_like"/>
    <property type="match status" value="1"/>
</dbReference>
<keyword evidence="6 10" id="KW-0460">Magnesium</keyword>
<dbReference type="EC" id="3.6.1.66" evidence="10"/>
<evidence type="ECO:0000256" key="6">
    <source>
        <dbReference type="ARBA" id="ARBA00022842"/>
    </source>
</evidence>
<evidence type="ECO:0000313" key="13">
    <source>
        <dbReference type="Proteomes" id="UP000238642"/>
    </source>
</evidence>
<organism evidence="12 13">
    <name type="scientific">Sphingobacterium gobiense</name>
    <dbReference type="NCBI Taxonomy" id="1382456"/>
    <lineage>
        <taxon>Bacteria</taxon>
        <taxon>Pseudomonadati</taxon>
        <taxon>Bacteroidota</taxon>
        <taxon>Sphingobacteriia</taxon>
        <taxon>Sphingobacteriales</taxon>
        <taxon>Sphingobacteriaceae</taxon>
        <taxon>Sphingobacterium</taxon>
    </lineage>
</organism>
<dbReference type="GO" id="GO:0009117">
    <property type="term" value="P:nucleotide metabolic process"/>
    <property type="evidence" value="ECO:0007669"/>
    <property type="project" value="UniProtKB-KW"/>
</dbReference>
<dbReference type="GO" id="GO:0009146">
    <property type="term" value="P:purine nucleoside triphosphate catabolic process"/>
    <property type="evidence" value="ECO:0007669"/>
    <property type="project" value="UniProtKB-UniRule"/>
</dbReference>
<dbReference type="InterPro" id="IPR002637">
    <property type="entry name" value="RdgB/HAM1"/>
</dbReference>
<feature type="binding site" evidence="10">
    <location>
        <position position="68"/>
    </location>
    <ligand>
        <name>Mg(2+)</name>
        <dbReference type="ChEBI" id="CHEBI:18420"/>
    </ligand>
</feature>
<comment type="catalytic activity">
    <reaction evidence="9 10">
        <text>XTP + H2O = XMP + diphosphate + H(+)</text>
        <dbReference type="Rhea" id="RHEA:28610"/>
        <dbReference type="ChEBI" id="CHEBI:15377"/>
        <dbReference type="ChEBI" id="CHEBI:15378"/>
        <dbReference type="ChEBI" id="CHEBI:33019"/>
        <dbReference type="ChEBI" id="CHEBI:57464"/>
        <dbReference type="ChEBI" id="CHEBI:61314"/>
        <dbReference type="EC" id="3.6.1.66"/>
    </reaction>
</comment>
<dbReference type="PANTHER" id="PTHR11067:SF9">
    <property type="entry name" value="INOSINE TRIPHOSPHATE PYROPHOSPHATASE"/>
    <property type="match status" value="1"/>
</dbReference>
<dbReference type="CDD" id="cd00515">
    <property type="entry name" value="HAM1"/>
    <property type="match status" value="1"/>
</dbReference>
<evidence type="ECO:0000256" key="9">
    <source>
        <dbReference type="ARBA" id="ARBA00052017"/>
    </source>
</evidence>
<evidence type="ECO:0000256" key="7">
    <source>
        <dbReference type="ARBA" id="ARBA00023080"/>
    </source>
</evidence>
<dbReference type="Gene3D" id="3.90.950.10">
    <property type="match status" value="1"/>
</dbReference>
<feature type="binding site" evidence="10">
    <location>
        <position position="69"/>
    </location>
    <ligand>
        <name>substrate</name>
    </ligand>
</feature>
<keyword evidence="3 10" id="KW-0479">Metal-binding</keyword>
<dbReference type="EMBL" id="PVBS01000002">
    <property type="protein sequence ID" value="PRD54365.1"/>
    <property type="molecule type" value="Genomic_DNA"/>
</dbReference>
<evidence type="ECO:0000256" key="11">
    <source>
        <dbReference type="RuleBase" id="RU003781"/>
    </source>
</evidence>
<evidence type="ECO:0000256" key="10">
    <source>
        <dbReference type="HAMAP-Rule" id="MF_01405"/>
    </source>
</evidence>
<dbReference type="InterPro" id="IPR029001">
    <property type="entry name" value="ITPase-like_fam"/>
</dbReference>
<evidence type="ECO:0000256" key="1">
    <source>
        <dbReference type="ARBA" id="ARBA00008023"/>
    </source>
</evidence>
<comment type="function">
    <text evidence="10">Pyrophosphatase that catalyzes the hydrolysis of nucleoside triphosphates to their monophosphate derivatives, with a high preference for the non-canonical purine nucleotides XTP (xanthosine triphosphate), dITP (deoxyinosine triphosphate) and ITP. Seems to function as a house-cleaning enzyme that removes non-canonical purine nucleotides from the nucleotide pool, thus preventing their incorporation into DNA/RNA and avoiding chromosomal lesions.</text>
</comment>
<feature type="binding site" evidence="10">
    <location>
        <position position="170"/>
    </location>
    <ligand>
        <name>substrate</name>
    </ligand>
</feature>
<dbReference type="GO" id="GO:0046872">
    <property type="term" value="F:metal ion binding"/>
    <property type="evidence" value="ECO:0007669"/>
    <property type="project" value="UniProtKB-KW"/>
</dbReference>
<dbReference type="AlphaFoldDB" id="A0A2S9JMH0"/>
<dbReference type="SUPFAM" id="SSF52972">
    <property type="entry name" value="ITPase-like"/>
    <property type="match status" value="1"/>
</dbReference>
<keyword evidence="5 10" id="KW-0378">Hydrolase</keyword>
<dbReference type="Proteomes" id="UP000238642">
    <property type="component" value="Unassembled WGS sequence"/>
</dbReference>
<gene>
    <name evidence="12" type="primary">rdgB</name>
    <name evidence="12" type="ORF">C5749_12945</name>
</gene>
<evidence type="ECO:0000256" key="8">
    <source>
        <dbReference type="ARBA" id="ARBA00051875"/>
    </source>
</evidence>
<comment type="similarity">
    <text evidence="1 10 11">Belongs to the HAM1 NTPase family.</text>
</comment>
<dbReference type="InterPro" id="IPR020922">
    <property type="entry name" value="dITP/XTP_pyrophosphatase"/>
</dbReference>